<keyword evidence="2" id="KW-1185">Reference proteome</keyword>
<name>A0ACB7PCA1_9PEZI</name>
<organism evidence="1 2">
    <name type="scientific">Chaetomium tenue</name>
    <dbReference type="NCBI Taxonomy" id="1854479"/>
    <lineage>
        <taxon>Eukaryota</taxon>
        <taxon>Fungi</taxon>
        <taxon>Dikarya</taxon>
        <taxon>Ascomycota</taxon>
        <taxon>Pezizomycotina</taxon>
        <taxon>Sordariomycetes</taxon>
        <taxon>Sordariomycetidae</taxon>
        <taxon>Sordariales</taxon>
        <taxon>Chaetomiaceae</taxon>
        <taxon>Chaetomium</taxon>
    </lineage>
</organism>
<proteinExistence type="predicted"/>
<protein>
    <submittedName>
        <fullName evidence="1">Uncharacterized protein</fullName>
    </submittedName>
</protein>
<accession>A0ACB7PCA1</accession>
<dbReference type="EMBL" id="JAGIZQ010000003">
    <property type="protein sequence ID" value="KAH6635957.1"/>
    <property type="molecule type" value="Genomic_DNA"/>
</dbReference>
<evidence type="ECO:0000313" key="1">
    <source>
        <dbReference type="EMBL" id="KAH6635957.1"/>
    </source>
</evidence>
<sequence length="353" mass="39486">MRQDESTNPSTAPEWWKKAQTIDPDPTRLNITTYKVRSASKFNETDFIYLKAIWKSQTVTNFHIRDYVREEFVDEAEKLAGLCDDPNADENQLFRQNLQAFVRTSSSRFRIGDTANTALGPFLNVKWNLEQTRYINDEGHAVGGDTPKIIRMSPRLQEQREAALASDLQSPNIRGSSPQLPASPQQDPETPGSQDIGDTGDDGGPPRTKELEVISPESIKLDNGRSEDEEIVNLALVGLLVTITLCSGIGSVKGCESLKWLPKRARFQLGRADDPVCEARTDGILRNGGPAGGTGQTLAIVEVKPYDRLSNLDRLEWQEACQIVAWISSSLRERTRDKRKEGIWLTSKGDRFR</sequence>
<dbReference type="Proteomes" id="UP000724584">
    <property type="component" value="Unassembled WGS sequence"/>
</dbReference>
<reference evidence="1 2" key="1">
    <citation type="journal article" date="2021" name="Nat. Commun.">
        <title>Genetic determinants of endophytism in the Arabidopsis root mycobiome.</title>
        <authorList>
            <person name="Mesny F."/>
            <person name="Miyauchi S."/>
            <person name="Thiergart T."/>
            <person name="Pickel B."/>
            <person name="Atanasova L."/>
            <person name="Karlsson M."/>
            <person name="Huettel B."/>
            <person name="Barry K.W."/>
            <person name="Haridas S."/>
            <person name="Chen C."/>
            <person name="Bauer D."/>
            <person name="Andreopoulos W."/>
            <person name="Pangilinan J."/>
            <person name="LaButti K."/>
            <person name="Riley R."/>
            <person name="Lipzen A."/>
            <person name="Clum A."/>
            <person name="Drula E."/>
            <person name="Henrissat B."/>
            <person name="Kohler A."/>
            <person name="Grigoriev I.V."/>
            <person name="Martin F.M."/>
            <person name="Hacquard S."/>
        </authorList>
    </citation>
    <scope>NUCLEOTIDE SEQUENCE [LARGE SCALE GENOMIC DNA]</scope>
    <source>
        <strain evidence="1 2">MPI-SDFR-AT-0079</strain>
    </source>
</reference>
<comment type="caution">
    <text evidence="1">The sequence shown here is derived from an EMBL/GenBank/DDBJ whole genome shotgun (WGS) entry which is preliminary data.</text>
</comment>
<evidence type="ECO:0000313" key="2">
    <source>
        <dbReference type="Proteomes" id="UP000724584"/>
    </source>
</evidence>
<gene>
    <name evidence="1" type="ORF">F5144DRAFT_486649</name>
</gene>